<reference evidence="3 4" key="1">
    <citation type="submission" date="2018-12" db="EMBL/GenBank/DDBJ databases">
        <title>Legionella sp,whole genome shotgun sequence.</title>
        <authorList>
            <person name="Wu H."/>
        </authorList>
    </citation>
    <scope>NUCLEOTIDE SEQUENCE [LARGE SCALE GENOMIC DNA]</scope>
    <source>
        <strain evidence="4">km714</strain>
    </source>
</reference>
<dbReference type="RefSeq" id="WP_126954560.1">
    <property type="nucleotide sequence ID" value="NZ_RZGR01000013.1"/>
</dbReference>
<keyword evidence="1" id="KW-0732">Signal</keyword>
<evidence type="ECO:0000313" key="3">
    <source>
        <dbReference type="EMBL" id="RUQ88372.1"/>
    </source>
</evidence>
<feature type="chain" id="PRO_5018578828" description="Endospore appendages core domain-containing protein" evidence="1">
    <location>
        <begin position="23"/>
        <end position="117"/>
    </location>
</feature>
<sequence>MRKMFNALLLVLIGFMSAQAYAQKVIKLAPKESRSLTNHYAWTLNATCNIQGSESKGKIRVSILSNKGKINGQHLSQGQARSLTVKNNDNISVSAEPGTKVHLINLGKTPVQAICSA</sequence>
<gene>
    <name evidence="3" type="ORF">EKM59_05760</name>
</gene>
<dbReference type="AlphaFoldDB" id="A0A3S0XTB7"/>
<dbReference type="InterPro" id="IPR025055">
    <property type="entry name" value="Ena_core"/>
</dbReference>
<name>A0A3S0XTB7_9GAMM</name>
<feature type="signal peptide" evidence="1">
    <location>
        <begin position="1"/>
        <end position="22"/>
    </location>
</feature>
<evidence type="ECO:0000313" key="4">
    <source>
        <dbReference type="Proteomes" id="UP000288012"/>
    </source>
</evidence>
<comment type="caution">
    <text evidence="3">The sequence shown here is derived from an EMBL/GenBank/DDBJ whole genome shotgun (WGS) entry which is preliminary data.</text>
</comment>
<dbReference type="OrthoDB" id="5638996at2"/>
<dbReference type="Proteomes" id="UP000288012">
    <property type="component" value="Unassembled WGS sequence"/>
</dbReference>
<dbReference type="EMBL" id="RZGR01000013">
    <property type="protein sequence ID" value="RUQ88372.1"/>
    <property type="molecule type" value="Genomic_DNA"/>
</dbReference>
<feature type="domain" description="Endospore appendages core" evidence="2">
    <location>
        <begin position="43"/>
        <end position="99"/>
    </location>
</feature>
<proteinExistence type="predicted"/>
<accession>A0A3S0XTB7</accession>
<dbReference type="Pfam" id="PF13157">
    <property type="entry name" value="Enas"/>
    <property type="match status" value="1"/>
</dbReference>
<evidence type="ECO:0000259" key="2">
    <source>
        <dbReference type="Pfam" id="PF13157"/>
    </source>
</evidence>
<keyword evidence="4" id="KW-1185">Reference proteome</keyword>
<organism evidence="3 4">
    <name type="scientific">Legionella septentrionalis</name>
    <dbReference type="NCBI Taxonomy" id="2498109"/>
    <lineage>
        <taxon>Bacteria</taxon>
        <taxon>Pseudomonadati</taxon>
        <taxon>Pseudomonadota</taxon>
        <taxon>Gammaproteobacteria</taxon>
        <taxon>Legionellales</taxon>
        <taxon>Legionellaceae</taxon>
        <taxon>Legionella</taxon>
    </lineage>
</organism>
<protein>
    <recommendedName>
        <fullName evidence="2">Endospore appendages core domain-containing protein</fullName>
    </recommendedName>
</protein>
<evidence type="ECO:0000256" key="1">
    <source>
        <dbReference type="SAM" id="SignalP"/>
    </source>
</evidence>